<dbReference type="EMBL" id="AY274819">
    <property type="protein sequence ID" value="AAQ56228.1"/>
    <property type="molecule type" value="Genomic_RNA"/>
</dbReference>
<protein>
    <submittedName>
        <fullName evidence="2">Small basic protein</fullName>
    </submittedName>
</protein>
<feature type="compositionally biased region" description="Low complexity" evidence="1">
    <location>
        <begin position="173"/>
        <end position="196"/>
    </location>
</feature>
<dbReference type="InterPro" id="IPR004278">
    <property type="entry name" value="VP2"/>
</dbReference>
<reference evidence="2" key="1">
    <citation type="journal article" date="2004" name="Virus Res.">
        <title>Molecular characterization of noroviruses detected in diarrheic stools of Michigan and Wisconsin dairy calves: circulation of two distinct subgroups.</title>
        <authorList>
            <person name="Wise A.G."/>
            <person name="Monroe S.S."/>
            <person name="Hanson L.E."/>
            <person name="Grooms D.L."/>
            <person name="Sockett D."/>
            <person name="Maes R.K."/>
        </authorList>
    </citation>
    <scope>NUCLEOTIDE SEQUENCE</scope>
    <source>
        <strain evidence="2">B-1SVD</strain>
    </source>
</reference>
<organism evidence="2">
    <name type="scientific">Norwalk-like virus</name>
    <dbReference type="NCBI Taxonomy" id="95340"/>
    <lineage>
        <taxon>Viruses</taxon>
        <taxon>Riboviria</taxon>
        <taxon>Orthornavirae</taxon>
        <taxon>Pisuviricota</taxon>
        <taxon>Pisoniviricetes</taxon>
        <taxon>Picornavirales</taxon>
        <taxon>Caliciviridae</taxon>
        <taxon>Norovirus</taxon>
        <taxon>Norovirus norwalkense</taxon>
        <taxon>Norwalk virus</taxon>
    </lineage>
</organism>
<sequence length="223" mass="23618">MATDFLGSLFGGAVSAAISTGAQAALQDQAYRQNLELQSRSFQHDEKMLSRQIAATQAVRAQWMDFQKQALVQSGFSSADATRMVLGAAPTTLVDWNGPRIAATSSRVTTSYSGGFLPPNSIVSGSPRVSSMGGSLPKSSTQSSASAVSSWLSRNEPFMPGILQTAWITPPGSTSTSVYGPSRSSSTRSTSSSTSEASYTSSFNLGWFNTDRLPLFANSGRRF</sequence>
<evidence type="ECO:0000313" key="2">
    <source>
        <dbReference type="EMBL" id="AAQ56228.1"/>
    </source>
</evidence>
<dbReference type="Pfam" id="PF03035">
    <property type="entry name" value="RNA_capsid"/>
    <property type="match status" value="1"/>
</dbReference>
<proteinExistence type="predicted"/>
<evidence type="ECO:0000256" key="1">
    <source>
        <dbReference type="SAM" id="MobiDB-lite"/>
    </source>
</evidence>
<accession>Q6WQW6</accession>
<feature type="region of interest" description="Disordered" evidence="1">
    <location>
        <begin position="165"/>
        <end position="196"/>
    </location>
</feature>
<name>Q6WQW6_NORV</name>